<organism evidence="1 2">
    <name type="scientific">Halovibrio salipaludis</name>
    <dbReference type="NCBI Taxonomy" id="2032626"/>
    <lineage>
        <taxon>Bacteria</taxon>
        <taxon>Pseudomonadati</taxon>
        <taxon>Pseudomonadota</taxon>
        <taxon>Gammaproteobacteria</taxon>
        <taxon>Oceanospirillales</taxon>
        <taxon>Halomonadaceae</taxon>
        <taxon>Halovibrio</taxon>
    </lineage>
</organism>
<dbReference type="AlphaFoldDB" id="A0A2A2F8R1"/>
<comment type="caution">
    <text evidence="1">The sequence shown here is derived from an EMBL/GenBank/DDBJ whole genome shotgun (WGS) entry which is preliminary data.</text>
</comment>
<proteinExistence type="predicted"/>
<gene>
    <name evidence="1" type="ORF">CK501_01805</name>
</gene>
<reference evidence="1 2" key="1">
    <citation type="submission" date="2017-08" db="EMBL/GenBank/DDBJ databases">
        <title>Halovibrio sewagensis sp. nov., isolated from wastewater of high salinity.</title>
        <authorList>
            <person name="Dong X."/>
            <person name="Zhang G."/>
        </authorList>
    </citation>
    <scope>NUCLEOTIDE SEQUENCE [LARGE SCALE GENOMIC DNA]</scope>
    <source>
        <strain evidence="1 2">YL5-2</strain>
    </source>
</reference>
<dbReference type="OrthoDB" id="6183278at2"/>
<dbReference type="Proteomes" id="UP000218896">
    <property type="component" value="Unassembled WGS sequence"/>
</dbReference>
<keyword evidence="2" id="KW-1185">Reference proteome</keyword>
<name>A0A2A2F8R1_9GAMM</name>
<dbReference type="EMBL" id="NSKD01000001">
    <property type="protein sequence ID" value="PAU81911.1"/>
    <property type="molecule type" value="Genomic_DNA"/>
</dbReference>
<evidence type="ECO:0000313" key="2">
    <source>
        <dbReference type="Proteomes" id="UP000218896"/>
    </source>
</evidence>
<accession>A0A2A2F8R1</accession>
<protein>
    <submittedName>
        <fullName evidence="1">Uncharacterized protein</fullName>
    </submittedName>
</protein>
<evidence type="ECO:0000313" key="1">
    <source>
        <dbReference type="EMBL" id="PAU81911.1"/>
    </source>
</evidence>
<dbReference type="RefSeq" id="WP_095616011.1">
    <property type="nucleotide sequence ID" value="NZ_NSKD01000001.1"/>
</dbReference>
<sequence length="75" mass="8380">MPVSEETLERIQGYSIVRITETDGHGQPELETYALRHEAGGQLDEFADYLDAVKTLNRILFPLPGLPEVRLNKAG</sequence>